<feature type="domain" description="DUF2007" evidence="2">
    <location>
        <begin position="5"/>
        <end position="70"/>
    </location>
</feature>
<dbReference type="InterPro" id="IPR018551">
    <property type="entry name" value="DUF2007"/>
</dbReference>
<dbReference type="RefSeq" id="WP_353979883.1">
    <property type="nucleotide sequence ID" value="NZ_CP159578.1"/>
</dbReference>
<keyword evidence="1" id="KW-0479">Metal-binding</keyword>
<dbReference type="PROSITE" id="PS00202">
    <property type="entry name" value="RUBREDOXIN"/>
    <property type="match status" value="1"/>
</dbReference>
<evidence type="ECO:0000256" key="1">
    <source>
        <dbReference type="ARBA" id="ARBA00022723"/>
    </source>
</evidence>
<proteinExistence type="predicted"/>
<evidence type="ECO:0000313" key="3">
    <source>
        <dbReference type="EMBL" id="XCJ78929.1"/>
    </source>
</evidence>
<dbReference type="GO" id="GO:0046872">
    <property type="term" value="F:metal ion binding"/>
    <property type="evidence" value="ECO:0007669"/>
    <property type="project" value="UniProtKB-KW"/>
</dbReference>
<gene>
    <name evidence="3" type="ORF">ABV408_16015</name>
</gene>
<sequence length="112" mass="11816">MTALVCLFRHPNVLLVCHVRNVIDSAGIGVELRNMTLAGAAGELPMDQCEPQVWVARADCERARGLLREALEGPADVPADWVCPGCGERLGGAFDTCWQCATPRPAAGAASA</sequence>
<protein>
    <submittedName>
        <fullName evidence="3">DUF2007 domain-containing protein</fullName>
    </submittedName>
</protein>
<evidence type="ECO:0000259" key="2">
    <source>
        <dbReference type="Pfam" id="PF09413"/>
    </source>
</evidence>
<dbReference type="EMBL" id="CP159578">
    <property type="protein sequence ID" value="XCJ78929.1"/>
    <property type="molecule type" value="Genomic_DNA"/>
</dbReference>
<dbReference type="Pfam" id="PF09413">
    <property type="entry name" value="DUF2007"/>
    <property type="match status" value="1"/>
</dbReference>
<dbReference type="AlphaFoldDB" id="A0AB74UBX2"/>
<organism evidence="3">
    <name type="scientific">Salinicola endophyticus</name>
    <dbReference type="NCBI Taxonomy" id="1949083"/>
    <lineage>
        <taxon>Bacteria</taxon>
        <taxon>Pseudomonadati</taxon>
        <taxon>Pseudomonadota</taxon>
        <taxon>Gammaproteobacteria</taxon>
        <taxon>Oceanospirillales</taxon>
        <taxon>Halomonadaceae</taxon>
        <taxon>Salinicola</taxon>
    </lineage>
</organism>
<name>A0AB74UBX2_9GAMM</name>
<dbReference type="InterPro" id="IPR018527">
    <property type="entry name" value="Rubredoxin_Fe_BS"/>
</dbReference>
<accession>A0AB74UBX2</accession>
<reference evidence="3" key="1">
    <citation type="submission" date="2024-06" db="EMBL/GenBank/DDBJ databases">
        <title>Complete genome of Salinicola endophyticus HNIBRBA4755.</title>
        <authorList>
            <person name="Shin S.Y."/>
            <person name="Kang H."/>
            <person name="Song J."/>
        </authorList>
    </citation>
    <scope>NUCLEOTIDE SEQUENCE</scope>
    <source>
        <strain evidence="3">HNIBRBA4755</strain>
    </source>
</reference>